<keyword evidence="1" id="KW-0812">Transmembrane</keyword>
<name>A0A0A7PC97_9SPHN</name>
<protein>
    <submittedName>
        <fullName evidence="2">Putative membrane protein</fullName>
    </submittedName>
</protein>
<dbReference type="HOGENOM" id="CLU_2883580_0_0_5"/>
<keyword evidence="3" id="KW-1185">Reference proteome</keyword>
<feature type="transmembrane region" description="Helical" evidence="1">
    <location>
        <begin position="30"/>
        <end position="50"/>
    </location>
</feature>
<dbReference type="OrthoDB" id="6024295at2"/>
<dbReference type="AlphaFoldDB" id="A0A0A7PC97"/>
<dbReference type="STRING" id="1515612.SKP52_03480"/>
<organism evidence="2 3">
    <name type="scientific">Sphingopyxis fribergensis</name>
    <dbReference type="NCBI Taxonomy" id="1515612"/>
    <lineage>
        <taxon>Bacteria</taxon>
        <taxon>Pseudomonadati</taxon>
        <taxon>Pseudomonadota</taxon>
        <taxon>Alphaproteobacteria</taxon>
        <taxon>Sphingomonadales</taxon>
        <taxon>Sphingomonadaceae</taxon>
        <taxon>Sphingopyxis</taxon>
    </lineage>
</organism>
<dbReference type="EMBL" id="CP009122">
    <property type="protein sequence ID" value="AJA07625.1"/>
    <property type="molecule type" value="Genomic_DNA"/>
</dbReference>
<gene>
    <name evidence="2" type="ORF">SKP52_03480</name>
</gene>
<evidence type="ECO:0000313" key="2">
    <source>
        <dbReference type="EMBL" id="AJA07625.1"/>
    </source>
</evidence>
<evidence type="ECO:0000313" key="3">
    <source>
        <dbReference type="Proteomes" id="UP000030907"/>
    </source>
</evidence>
<feature type="transmembrane region" description="Helical" evidence="1">
    <location>
        <begin position="7"/>
        <end position="24"/>
    </location>
</feature>
<keyword evidence="1" id="KW-0472">Membrane</keyword>
<keyword evidence="1" id="KW-1133">Transmembrane helix</keyword>
<evidence type="ECO:0000256" key="1">
    <source>
        <dbReference type="SAM" id="Phobius"/>
    </source>
</evidence>
<accession>A0A0A7PC97</accession>
<dbReference type="RefSeq" id="WP_039571752.1">
    <property type="nucleotide sequence ID" value="NZ_CP009122.1"/>
</dbReference>
<dbReference type="Proteomes" id="UP000030907">
    <property type="component" value="Chromosome"/>
</dbReference>
<sequence>MTFREKIDWLTIMVITLAFVWYALVYPWSLRGVSALAAQGGLLLVVAELVRLASQVAAYRTGE</sequence>
<proteinExistence type="predicted"/>
<dbReference type="KEGG" id="sphk:SKP52_03480"/>
<reference evidence="2 3" key="1">
    <citation type="journal article" date="2015" name="Int. J. Syst. Evol. Microbiol.">
        <title>Description of Sphingopyxis fribergensis sp. nov. - a soil bacterium with the ability to degrade styrene and phenylacetic acid.</title>
        <authorList>
            <person name="Oelschlagel M."/>
            <person name="Ruckert C."/>
            <person name="Kalinowski J."/>
            <person name="Schmidt G."/>
            <person name="Schlomann M."/>
            <person name="Tischler D."/>
        </authorList>
    </citation>
    <scope>NUCLEOTIDE SEQUENCE [LARGE SCALE GENOMIC DNA]</scope>
    <source>
        <strain evidence="2 3">Kp5.2</strain>
    </source>
</reference>